<comment type="caution">
    <text evidence="10">The sequence shown here is derived from an EMBL/GenBank/DDBJ whole genome shotgun (WGS) entry which is preliminary data.</text>
</comment>
<keyword evidence="4" id="KW-0963">Cytoplasm</keyword>
<gene>
    <name evidence="10" type="ORF">P8C59_004519</name>
</gene>
<keyword evidence="5" id="KW-0678">Repressor</keyword>
<evidence type="ECO:0000256" key="2">
    <source>
        <dbReference type="ARBA" id="ARBA00004496"/>
    </source>
</evidence>
<name>A0AAD9I3Q9_9PEZI</name>
<dbReference type="Proteomes" id="UP001217918">
    <property type="component" value="Unassembled WGS sequence"/>
</dbReference>
<evidence type="ECO:0000256" key="6">
    <source>
        <dbReference type="ARBA" id="ARBA00023015"/>
    </source>
</evidence>
<evidence type="ECO:0000256" key="9">
    <source>
        <dbReference type="SAM" id="MobiDB-lite"/>
    </source>
</evidence>
<dbReference type="GO" id="GO:0000082">
    <property type="term" value="P:G1/S transition of mitotic cell cycle"/>
    <property type="evidence" value="ECO:0007669"/>
    <property type="project" value="InterPro"/>
</dbReference>
<evidence type="ECO:0000256" key="5">
    <source>
        <dbReference type="ARBA" id="ARBA00022491"/>
    </source>
</evidence>
<evidence type="ECO:0000256" key="3">
    <source>
        <dbReference type="ARBA" id="ARBA00006922"/>
    </source>
</evidence>
<evidence type="ECO:0000256" key="7">
    <source>
        <dbReference type="ARBA" id="ARBA00023163"/>
    </source>
</evidence>
<proteinExistence type="inferred from homology"/>
<keyword evidence="6" id="KW-0805">Transcription regulation</keyword>
<keyword evidence="7" id="KW-0804">Transcription</keyword>
<dbReference type="InterPro" id="IPR013734">
    <property type="entry name" value="TF_Nrm1/Whi5"/>
</dbReference>
<keyword evidence="8" id="KW-0539">Nucleus</keyword>
<dbReference type="GO" id="GO:0033309">
    <property type="term" value="C:SBF transcription complex"/>
    <property type="evidence" value="ECO:0007669"/>
    <property type="project" value="TreeGrafter"/>
</dbReference>
<protein>
    <submittedName>
        <fullName evidence="10">Uncharacterized protein</fullName>
    </submittedName>
</protein>
<feature type="compositionally biased region" description="Polar residues" evidence="9">
    <location>
        <begin position="147"/>
        <end position="156"/>
    </location>
</feature>
<evidence type="ECO:0000313" key="10">
    <source>
        <dbReference type="EMBL" id="KAK2069980.1"/>
    </source>
</evidence>
<feature type="compositionally biased region" description="Polar residues" evidence="9">
    <location>
        <begin position="350"/>
        <end position="365"/>
    </location>
</feature>
<accession>A0AAD9I3Q9</accession>
<organism evidence="10 11">
    <name type="scientific">Phyllachora maydis</name>
    <dbReference type="NCBI Taxonomy" id="1825666"/>
    <lineage>
        <taxon>Eukaryota</taxon>
        <taxon>Fungi</taxon>
        <taxon>Dikarya</taxon>
        <taxon>Ascomycota</taxon>
        <taxon>Pezizomycotina</taxon>
        <taxon>Sordariomycetes</taxon>
        <taxon>Sordariomycetidae</taxon>
        <taxon>Phyllachorales</taxon>
        <taxon>Phyllachoraceae</taxon>
        <taxon>Phyllachora</taxon>
    </lineage>
</organism>
<comment type="similarity">
    <text evidence="3">Belongs to the WHI5/NRM1 family.</text>
</comment>
<dbReference type="InterPro" id="IPR039198">
    <property type="entry name" value="Srl3/Whi5"/>
</dbReference>
<dbReference type="GO" id="GO:0005737">
    <property type="term" value="C:cytoplasm"/>
    <property type="evidence" value="ECO:0007669"/>
    <property type="project" value="UniProtKB-SubCell"/>
</dbReference>
<dbReference type="PANTHER" id="PTHR28246">
    <property type="entry name" value="G1-SPECIFIC TRANSCRIPTIONAL REPRESSOR WHI5-RELATED"/>
    <property type="match status" value="1"/>
</dbReference>
<keyword evidence="11" id="KW-1185">Reference proteome</keyword>
<evidence type="ECO:0000313" key="11">
    <source>
        <dbReference type="Proteomes" id="UP001217918"/>
    </source>
</evidence>
<evidence type="ECO:0000256" key="1">
    <source>
        <dbReference type="ARBA" id="ARBA00004123"/>
    </source>
</evidence>
<feature type="region of interest" description="Disordered" evidence="9">
    <location>
        <begin position="269"/>
        <end position="407"/>
    </location>
</feature>
<dbReference type="Pfam" id="PF08528">
    <property type="entry name" value="Whi5"/>
    <property type="match status" value="1"/>
</dbReference>
<feature type="region of interest" description="Disordered" evidence="9">
    <location>
        <begin position="1"/>
        <end position="98"/>
    </location>
</feature>
<sequence>MMDTEPPGQPGHDTAGSLTPRIAPAAAPVSTQPAALDPDAMQKPTNHRAVADATQQPRTRRDTPTLPLPRPLHFTHSTGNSTTQPTPPTPPTLPANNFSAAFSLRPENTVRPDRAFHRALPPPAEATAQDGGAHSALTPPANEANGHDSSGQESQLTQLSQIAAVQEKLVAAGQIAASPGGIEGAYASRKRMADGAVKHTDELAVVSPVRAGGHSRNTSTVSMASTNGSRISELSTELKTRLSYAMVKLSHGWQAHTIDQVESLASYATSPTTSSSNSTIHLHTGLSTSPQLSSAASASRTGSAKTTPALAAHHHFPADSSAHHPLRAASTSPVKSLAPPVTIEPRPHQPQMSFANSRRTSSVSRHQPPAFLARGDRNPSPTTPGPQPSPYHAHQHERTPGDPIVFSPHQNVREQDAIESLLFMSSPGNSANLKRTLAGQPTSSSQSLPSARRALPSGQRKSLPSGRPSVPAPMSGGSSSGAKRVGFEGALKHHDMMEVDVVRSGPGAAAKRKVGGANGGSSRHHAVVDHQHHHGHGRGGASLKHIPASAGLYATAAAPRPSLADEDIDRMMERMAEAAGAADLDSSDSEGEILIPARPLSGRREAGATRVGWGG</sequence>
<reference evidence="10" key="1">
    <citation type="journal article" date="2023" name="Mol. Plant Microbe Interact.">
        <title>Elucidating the Obligate Nature and Biological Capacity of an Invasive Fungal Corn Pathogen.</title>
        <authorList>
            <person name="MacCready J.S."/>
            <person name="Roggenkamp E.M."/>
            <person name="Gdanetz K."/>
            <person name="Chilvers M.I."/>
        </authorList>
    </citation>
    <scope>NUCLEOTIDE SEQUENCE</scope>
    <source>
        <strain evidence="10">PM02</strain>
    </source>
</reference>
<dbReference type="EMBL" id="JAQQPM010000003">
    <property type="protein sequence ID" value="KAK2069980.1"/>
    <property type="molecule type" value="Genomic_DNA"/>
</dbReference>
<feature type="region of interest" description="Disordered" evidence="9">
    <location>
        <begin position="122"/>
        <end position="156"/>
    </location>
</feature>
<dbReference type="AlphaFoldDB" id="A0AAD9I3Q9"/>
<evidence type="ECO:0000256" key="4">
    <source>
        <dbReference type="ARBA" id="ARBA00022490"/>
    </source>
</evidence>
<dbReference type="GO" id="GO:0003712">
    <property type="term" value="F:transcription coregulator activity"/>
    <property type="evidence" value="ECO:0007669"/>
    <property type="project" value="TreeGrafter"/>
</dbReference>
<feature type="compositionally biased region" description="Low complexity" evidence="9">
    <location>
        <begin position="269"/>
        <end position="279"/>
    </location>
</feature>
<comment type="subcellular location">
    <subcellularLocation>
        <location evidence="2">Cytoplasm</location>
    </subcellularLocation>
    <subcellularLocation>
        <location evidence="1">Nucleus</location>
    </subcellularLocation>
</comment>
<feature type="compositionally biased region" description="Polar residues" evidence="9">
    <location>
        <begin position="432"/>
        <end position="449"/>
    </location>
</feature>
<dbReference type="PANTHER" id="PTHR28246:SF1">
    <property type="entry name" value="G1-SPECIFIC TRANSCRIPTIONAL REPRESSOR WHI5-RELATED"/>
    <property type="match status" value="1"/>
</dbReference>
<evidence type="ECO:0000256" key="8">
    <source>
        <dbReference type="ARBA" id="ARBA00023242"/>
    </source>
</evidence>
<feature type="region of interest" description="Disordered" evidence="9">
    <location>
        <begin position="432"/>
        <end position="484"/>
    </location>
</feature>